<dbReference type="RefSeq" id="WP_131923355.1">
    <property type="nucleotide sequence ID" value="NZ_SMAG01000001.1"/>
</dbReference>
<dbReference type="PANTHER" id="PTHR43701:SF2">
    <property type="entry name" value="MEMBRANE TRANSPORTER PROTEIN YJNA-RELATED"/>
    <property type="match status" value="1"/>
</dbReference>
<dbReference type="PANTHER" id="PTHR43701">
    <property type="entry name" value="MEMBRANE TRANSPORTER PROTEIN MJ0441-RELATED"/>
    <property type="match status" value="1"/>
</dbReference>
<evidence type="ECO:0000256" key="6">
    <source>
        <dbReference type="RuleBase" id="RU363041"/>
    </source>
</evidence>
<feature type="transmembrane region" description="Helical" evidence="6">
    <location>
        <begin position="224"/>
        <end position="246"/>
    </location>
</feature>
<evidence type="ECO:0000256" key="4">
    <source>
        <dbReference type="ARBA" id="ARBA00022989"/>
    </source>
</evidence>
<accession>A0A4R3LB46</accession>
<keyword evidence="4 6" id="KW-1133">Transmembrane helix</keyword>
<evidence type="ECO:0000256" key="1">
    <source>
        <dbReference type="ARBA" id="ARBA00004141"/>
    </source>
</evidence>
<organism evidence="7 8">
    <name type="scientific">Hazenella coriacea</name>
    <dbReference type="NCBI Taxonomy" id="1179467"/>
    <lineage>
        <taxon>Bacteria</taxon>
        <taxon>Bacillati</taxon>
        <taxon>Bacillota</taxon>
        <taxon>Bacilli</taxon>
        <taxon>Bacillales</taxon>
        <taxon>Thermoactinomycetaceae</taxon>
        <taxon>Hazenella</taxon>
    </lineage>
</organism>
<dbReference type="EMBL" id="SMAG01000001">
    <property type="protein sequence ID" value="TCS96989.1"/>
    <property type="molecule type" value="Genomic_DNA"/>
</dbReference>
<reference evidence="7 8" key="1">
    <citation type="submission" date="2019-03" db="EMBL/GenBank/DDBJ databases">
        <title>Genomic Encyclopedia of Type Strains, Phase IV (KMG-IV): sequencing the most valuable type-strain genomes for metagenomic binning, comparative biology and taxonomic classification.</title>
        <authorList>
            <person name="Goeker M."/>
        </authorList>
    </citation>
    <scope>NUCLEOTIDE SEQUENCE [LARGE SCALE GENOMIC DNA]</scope>
    <source>
        <strain evidence="7 8">DSM 45707</strain>
    </source>
</reference>
<comment type="caution">
    <text evidence="7">The sequence shown here is derived from an EMBL/GenBank/DDBJ whole genome shotgun (WGS) entry which is preliminary data.</text>
</comment>
<proteinExistence type="inferred from homology"/>
<evidence type="ECO:0000256" key="5">
    <source>
        <dbReference type="ARBA" id="ARBA00023136"/>
    </source>
</evidence>
<dbReference type="OrthoDB" id="9780109at2"/>
<feature type="transmembrane region" description="Helical" evidence="6">
    <location>
        <begin position="83"/>
        <end position="102"/>
    </location>
</feature>
<dbReference type="InterPro" id="IPR051598">
    <property type="entry name" value="TSUP/Inactive_protease-like"/>
</dbReference>
<comment type="subcellular location">
    <subcellularLocation>
        <location evidence="6">Cell membrane</location>
        <topology evidence="6">Multi-pass membrane protein</topology>
    </subcellularLocation>
    <subcellularLocation>
        <location evidence="1">Membrane</location>
        <topology evidence="1">Multi-pass membrane protein</topology>
    </subcellularLocation>
</comment>
<feature type="transmembrane region" description="Helical" evidence="6">
    <location>
        <begin position="252"/>
        <end position="270"/>
    </location>
</feature>
<protein>
    <recommendedName>
        <fullName evidence="6">Probable membrane transporter protein</fullName>
    </recommendedName>
</protein>
<feature type="transmembrane region" description="Helical" evidence="6">
    <location>
        <begin position="196"/>
        <end position="217"/>
    </location>
</feature>
<name>A0A4R3LB46_9BACL</name>
<evidence type="ECO:0000256" key="3">
    <source>
        <dbReference type="ARBA" id="ARBA00022692"/>
    </source>
</evidence>
<keyword evidence="8" id="KW-1185">Reference proteome</keyword>
<feature type="transmembrane region" description="Helical" evidence="6">
    <location>
        <begin position="50"/>
        <end position="71"/>
    </location>
</feature>
<feature type="transmembrane region" description="Helical" evidence="6">
    <location>
        <begin position="7"/>
        <end position="38"/>
    </location>
</feature>
<evidence type="ECO:0000313" key="7">
    <source>
        <dbReference type="EMBL" id="TCS96989.1"/>
    </source>
</evidence>
<dbReference type="Pfam" id="PF01925">
    <property type="entry name" value="TauE"/>
    <property type="match status" value="1"/>
</dbReference>
<evidence type="ECO:0000256" key="2">
    <source>
        <dbReference type="ARBA" id="ARBA00009142"/>
    </source>
</evidence>
<keyword evidence="3 6" id="KW-0812">Transmembrane</keyword>
<dbReference type="AlphaFoldDB" id="A0A4R3LB46"/>
<dbReference type="GO" id="GO:0005886">
    <property type="term" value="C:plasma membrane"/>
    <property type="evidence" value="ECO:0007669"/>
    <property type="project" value="UniProtKB-SubCell"/>
</dbReference>
<sequence>MLVEGLILLLVGLAAGTIGSLAGLGGGVIIVPALLFLASVNPQFSMITPPIAVGTSMLLIVITALSSTLSYSKQKRVDFRSGIVFFLGCGPGAMVGAYLTRFFQETDVFFATFGFVLILISFMLNVKEKGKPKAIQWDVLRSFQEPSGVTYEYGYHRITAFILSFFIGILSGLFGVGGGSMMMPMMLLLFGFPPHVATATSMFVIFLTAIMGSFTHVIQDNIHWLAAVFLAPGAWLGGRFGAWVSLKMNGRALVIVFRSFLFIIAIRMVLDGLHII</sequence>
<evidence type="ECO:0000313" key="8">
    <source>
        <dbReference type="Proteomes" id="UP000294937"/>
    </source>
</evidence>
<dbReference type="InterPro" id="IPR002781">
    <property type="entry name" value="TM_pro_TauE-like"/>
</dbReference>
<keyword evidence="6" id="KW-1003">Cell membrane</keyword>
<feature type="transmembrane region" description="Helical" evidence="6">
    <location>
        <begin position="161"/>
        <end position="190"/>
    </location>
</feature>
<feature type="transmembrane region" description="Helical" evidence="6">
    <location>
        <begin position="108"/>
        <end position="126"/>
    </location>
</feature>
<comment type="similarity">
    <text evidence="2 6">Belongs to the 4-toluene sulfonate uptake permease (TSUP) (TC 2.A.102) family.</text>
</comment>
<keyword evidence="5 6" id="KW-0472">Membrane</keyword>
<gene>
    <name evidence="7" type="ORF">EDD58_101636</name>
</gene>
<dbReference type="Proteomes" id="UP000294937">
    <property type="component" value="Unassembled WGS sequence"/>
</dbReference>